<organism evidence="2 4">
    <name type="scientific">Formosa algae</name>
    <dbReference type="NCBI Taxonomy" id="225843"/>
    <lineage>
        <taxon>Bacteria</taxon>
        <taxon>Pseudomonadati</taxon>
        <taxon>Bacteroidota</taxon>
        <taxon>Flavobacteriia</taxon>
        <taxon>Flavobacteriales</taxon>
        <taxon>Flavobacteriaceae</taxon>
        <taxon>Formosa</taxon>
    </lineage>
</organism>
<dbReference type="RefSeq" id="WP_057783624.1">
    <property type="nucleotide sequence ID" value="NZ_JAGGJQ010000001.1"/>
</dbReference>
<keyword evidence="5" id="KW-1185">Reference proteome</keyword>
<evidence type="ECO:0000313" key="3">
    <source>
        <dbReference type="EMBL" id="MDQ0334543.1"/>
    </source>
</evidence>
<dbReference type="EMBL" id="JAUSUU010000002">
    <property type="protein sequence ID" value="MDQ0334543.1"/>
    <property type="molecule type" value="Genomic_DNA"/>
</dbReference>
<evidence type="ECO:0000313" key="5">
    <source>
        <dbReference type="Proteomes" id="UP001231587"/>
    </source>
</evidence>
<dbReference type="AlphaFoldDB" id="A0A9X0YIE9"/>
<reference evidence="2" key="1">
    <citation type="submission" date="2021-03" db="EMBL/GenBank/DDBJ databases">
        <title>Genomic Encyclopedia of Type Strains, Phase IV (KMG-IV): sequencing the most valuable type-strain genomes for metagenomic binning, comparative biology and taxonomic classification.</title>
        <authorList>
            <person name="Goeker M."/>
        </authorList>
    </citation>
    <scope>NUCLEOTIDE SEQUENCE</scope>
    <source>
        <strain evidence="2">DSM 15523</strain>
        <strain evidence="3 5">DSM 16476</strain>
    </source>
</reference>
<comment type="caution">
    <text evidence="2">The sequence shown here is derived from an EMBL/GenBank/DDBJ whole genome shotgun (WGS) entry which is preliminary data.</text>
</comment>
<name>A0A9X0YIE9_9FLAO</name>
<proteinExistence type="predicted"/>
<gene>
    <name evidence="2" type="ORF">J2Z56_000304</name>
    <name evidence="3" type="ORF">J2Z57_000970</name>
</gene>
<evidence type="ECO:0008006" key="6">
    <source>
        <dbReference type="Google" id="ProtNLM"/>
    </source>
</evidence>
<feature type="chain" id="PRO_5040935280" description="Alginate export domain-containing protein" evidence="1">
    <location>
        <begin position="20"/>
        <end position="425"/>
    </location>
</feature>
<evidence type="ECO:0000313" key="4">
    <source>
        <dbReference type="Proteomes" id="UP001138672"/>
    </source>
</evidence>
<sequence length="425" mass="49184">MLKYYLSFICLCSIFISRAQVIASDVSSAKDSIKAIKKAELVHHIGNGYIPLKYFNLDLRYLIKFNQYEGIRTGLGGTTSNKLSEAFRINGYAVYGFKDAQYKYSIGAGYRINKSHNTWFNASYTDDLQETASTHFLTDKRIFQFFEPRLLNISLFYRHKTKSASIQHDFGPKLNSETQFSASEIDPKFDYQFITDEGSYSNYDLSMAKFALYWSPFDIYKPTEFGNKRTHSGYPKLTFQYSQSFNGPSFGDFSFQKLDFKTTYHFIHNKASHSEIDLVTGIAIGDTPLTHLYHAYPNNINKATIMQRFSVAGLNSFETMYFNEFFSDMFSVVQFKHFFKPFYNSTFSRPQLVLLSRFAIGDMKNKDRHEGITFDTLDKGYLESGFELNQLIFGFGLSLTYRYGAYHLPEIEDNFALKFTFNVTL</sequence>
<dbReference type="EMBL" id="JAGGJQ010000001">
    <property type="protein sequence ID" value="MBP1838408.1"/>
    <property type="molecule type" value="Genomic_DNA"/>
</dbReference>
<keyword evidence="1" id="KW-0732">Signal</keyword>
<evidence type="ECO:0000256" key="1">
    <source>
        <dbReference type="SAM" id="SignalP"/>
    </source>
</evidence>
<protein>
    <recommendedName>
        <fullName evidence="6">Alginate export domain-containing protein</fullName>
    </recommendedName>
</protein>
<dbReference type="Proteomes" id="UP001138672">
    <property type="component" value="Unassembled WGS sequence"/>
</dbReference>
<feature type="signal peptide" evidence="1">
    <location>
        <begin position="1"/>
        <end position="19"/>
    </location>
</feature>
<accession>A0A9X0YIE9</accession>
<evidence type="ECO:0000313" key="2">
    <source>
        <dbReference type="EMBL" id="MBP1838408.1"/>
    </source>
</evidence>
<dbReference type="Proteomes" id="UP001231587">
    <property type="component" value="Unassembled WGS sequence"/>
</dbReference>